<dbReference type="EMBL" id="FNSV01000005">
    <property type="protein sequence ID" value="SEC28645.1"/>
    <property type="molecule type" value="Genomic_DNA"/>
</dbReference>
<evidence type="ECO:0000259" key="1">
    <source>
        <dbReference type="Pfam" id="PF09995"/>
    </source>
</evidence>
<dbReference type="PANTHER" id="PTHR36151">
    <property type="entry name" value="BLR2777 PROTEIN"/>
    <property type="match status" value="1"/>
</dbReference>
<accession>A0A1H4R9U1</accession>
<gene>
    <name evidence="2" type="ORF">SAMN04490239_3540</name>
</gene>
<organism evidence="2 3">
    <name type="scientific">Rhodococcus koreensis</name>
    <dbReference type="NCBI Taxonomy" id="99653"/>
    <lineage>
        <taxon>Bacteria</taxon>
        <taxon>Bacillati</taxon>
        <taxon>Actinomycetota</taxon>
        <taxon>Actinomycetes</taxon>
        <taxon>Mycobacteriales</taxon>
        <taxon>Nocardiaceae</taxon>
        <taxon>Rhodococcus</taxon>
    </lineage>
</organism>
<dbReference type="GO" id="GO:0016491">
    <property type="term" value="F:oxidoreductase activity"/>
    <property type="evidence" value="ECO:0007669"/>
    <property type="project" value="InterPro"/>
</dbReference>
<keyword evidence="3" id="KW-1185">Reference proteome</keyword>
<sequence>MSTSLEVPDRLELVMDGAGLLAGAANVIMQLSHPAVGYGVVESRVESGQIFRHPIKRTRTTLTYLVVAARGTDEEKEAFRNGVNRVHAKVQSGPDSPVQYDAFDPELQLWVAACIYRGFEDVHRSMHGELTATESEYFYQQGATFGTTLQVPKEMWPDTRAAFEEYWNKALADVSIDDTIREYLVSVAKVEFMPAVVSRLFGRLNLFFTTGFLPPLFRDQMHLTWTAKDQRRFDRTMSTIGAISRRIPVTIRELPYILLMRDLRRRLRTGKPLV</sequence>
<dbReference type="Pfam" id="PF09995">
    <property type="entry name" value="MPAB_Lcp_cat"/>
    <property type="match status" value="1"/>
</dbReference>
<protein>
    <submittedName>
        <fullName evidence="2">Uncharacterized conserved protein, DUF2236 family</fullName>
    </submittedName>
</protein>
<name>A0A1H4R9U1_9NOCA</name>
<dbReference type="InterPro" id="IPR018713">
    <property type="entry name" value="MPAB/Lcp_cat_dom"/>
</dbReference>
<feature type="domain" description="ER-bound oxygenase mpaB/mpaB'/Rubber oxygenase catalytic" evidence="1">
    <location>
        <begin position="15"/>
        <end position="241"/>
    </location>
</feature>
<proteinExistence type="predicted"/>
<dbReference type="PANTHER" id="PTHR36151:SF3">
    <property type="entry name" value="ER-BOUND OXYGENASE MPAB_MPAB'_RUBBER OXYGENASE CATALYTIC DOMAIN-CONTAINING PROTEIN"/>
    <property type="match status" value="1"/>
</dbReference>
<evidence type="ECO:0000313" key="3">
    <source>
        <dbReference type="Proteomes" id="UP000183561"/>
    </source>
</evidence>
<evidence type="ECO:0000313" key="2">
    <source>
        <dbReference type="EMBL" id="SEC28645.1"/>
    </source>
</evidence>
<reference evidence="3" key="1">
    <citation type="submission" date="2016-10" db="EMBL/GenBank/DDBJ databases">
        <authorList>
            <person name="Varghese N."/>
            <person name="Submissions S."/>
        </authorList>
    </citation>
    <scope>NUCLEOTIDE SEQUENCE [LARGE SCALE GENOMIC DNA]</scope>
    <source>
        <strain evidence="3">DSM 44498</strain>
    </source>
</reference>
<dbReference type="OrthoDB" id="3422701at2"/>
<dbReference type="AlphaFoldDB" id="A0A1H4R9U1"/>
<dbReference type="Proteomes" id="UP000183561">
    <property type="component" value="Unassembled WGS sequence"/>
</dbReference>
<dbReference type="RefSeq" id="WP_072937535.1">
    <property type="nucleotide sequence ID" value="NZ_CP070609.1"/>
</dbReference>